<dbReference type="EMBL" id="FQXE01000018">
    <property type="protein sequence ID" value="SHI27457.1"/>
    <property type="molecule type" value="Genomic_DNA"/>
</dbReference>
<protein>
    <submittedName>
        <fullName evidence="1">Enamine deaminase RidA, house cleaning of reactive enamine intermediates, YjgF/YER057c/UK114 family</fullName>
    </submittedName>
</protein>
<gene>
    <name evidence="1" type="ORF">SAMN04488135_11865</name>
</gene>
<proteinExistence type="predicted"/>
<dbReference type="STRING" id="658167.SAMN04488135_11865"/>
<dbReference type="InterPro" id="IPR035959">
    <property type="entry name" value="RutC-like_sf"/>
</dbReference>
<dbReference type="Gene3D" id="3.30.1330.40">
    <property type="entry name" value="RutC-like"/>
    <property type="match status" value="2"/>
</dbReference>
<dbReference type="AlphaFoldDB" id="A0A1M5ZT61"/>
<evidence type="ECO:0000313" key="2">
    <source>
        <dbReference type="Proteomes" id="UP000184226"/>
    </source>
</evidence>
<evidence type="ECO:0000313" key="1">
    <source>
        <dbReference type="EMBL" id="SHI27457.1"/>
    </source>
</evidence>
<accession>A0A1M5ZT61</accession>
<reference evidence="1 2" key="1">
    <citation type="submission" date="2016-11" db="EMBL/GenBank/DDBJ databases">
        <authorList>
            <person name="Jaros S."/>
            <person name="Januszkiewicz K."/>
            <person name="Wedrychowicz H."/>
        </authorList>
    </citation>
    <scope>NUCLEOTIDE SEQUENCE [LARGE SCALE GENOMIC DNA]</scope>
    <source>
        <strain evidence="1 2">CGMCC 1.10190</strain>
    </source>
</reference>
<keyword evidence="2" id="KW-1185">Reference proteome</keyword>
<dbReference type="OrthoDB" id="1114505at2"/>
<sequence length="424" mass="44632">MQHQGAAHPVADTNAGAEANVNAKAGDSADVNAPRHLYAAVSPHLGGTCQAQLAGAVAQIADAFSAQGGKITSLAVFFRDPGQARQVDLLLRELYGAGKMPATSYIDQAPCDERSLVALEATGVAGDATVEYHSPQVTVVRYDGVAWVQTGHSAARGHWHTGSAYDRSVQAMRQTKRLLASVGASMDQILRTWFYMGGIVADDAGGAPGTQRYKELNRARTDCFRHIDFLAGRVPGPAGRTVYPASTGIGMAGDDVRLSVLALMTDRSDVLAVPLENPRQVAAFDYGQHYSPQSPKFSRAMAVVHGDQATIYISGTASITASETQHLGDAARQTGETLENIAALIGEENLAGHGLPGFGTGLRGLGLVRAYVKHLEDYPAVRAICEQRLGGIPIVYAIGDVCREDLLVELEGIAHSARPGAPGA</sequence>
<organism evidence="1 2">
    <name type="scientific">Pollutimonas bauzanensis</name>
    <dbReference type="NCBI Taxonomy" id="658167"/>
    <lineage>
        <taxon>Bacteria</taxon>
        <taxon>Pseudomonadati</taxon>
        <taxon>Pseudomonadota</taxon>
        <taxon>Betaproteobacteria</taxon>
        <taxon>Burkholderiales</taxon>
        <taxon>Alcaligenaceae</taxon>
        <taxon>Pollutimonas</taxon>
    </lineage>
</organism>
<name>A0A1M5ZT61_9BURK</name>
<dbReference type="SUPFAM" id="SSF55298">
    <property type="entry name" value="YjgF-like"/>
    <property type="match status" value="2"/>
</dbReference>
<dbReference type="Proteomes" id="UP000184226">
    <property type="component" value="Unassembled WGS sequence"/>
</dbReference>
<dbReference type="CDD" id="cd06153">
    <property type="entry name" value="YjgF_YER057c_UK114_like_5"/>
    <property type="match status" value="1"/>
</dbReference>
<dbReference type="RefSeq" id="WP_084136216.1">
    <property type="nucleotide sequence ID" value="NZ_FQXE01000018.1"/>
</dbReference>